<keyword evidence="1" id="KW-0732">Signal</keyword>
<reference evidence="3" key="1">
    <citation type="submission" date="2016-10" db="EMBL/GenBank/DDBJ databases">
        <authorList>
            <person name="Varghese N."/>
            <person name="Submissions S."/>
        </authorList>
    </citation>
    <scope>NUCLEOTIDE SEQUENCE [LARGE SCALE GENOMIC DNA]</scope>
    <source>
        <strain evidence="3">DSM 23313</strain>
    </source>
</reference>
<sequence length="266" mass="28932">MTKRTLLVTLLILGSYTFSYAQEAIGINTNLPRTTLDVNGKLTVRDTGNLPSEGKLKALYVDSENGLIGTVAPTKATAPISVFTAKSSNIVPHNVDNANLFNQGETEIKIPISINDASPNNLNLTVEDTYNIVISEDGTYQISSYINVATSTSSTEKKLPIQEKNNETYVELTNYYKVIFIYAYLSLNNKTKIAGTRPILTSVLGSQANLITLPTVTRTLKKGDKLSIQFHRTTTSKDIPAGDDVTNIGLTSNYGSAPYSITINKL</sequence>
<dbReference type="RefSeq" id="WP_090406670.1">
    <property type="nucleotide sequence ID" value="NZ_FNDQ01000005.1"/>
</dbReference>
<name>A0A1G8CZQ4_9FLAO</name>
<dbReference type="Proteomes" id="UP000243588">
    <property type="component" value="Unassembled WGS sequence"/>
</dbReference>
<protein>
    <submittedName>
        <fullName evidence="2">Uncharacterized protein</fullName>
    </submittedName>
</protein>
<dbReference type="EMBL" id="FNDQ01000005">
    <property type="protein sequence ID" value="SDH51087.1"/>
    <property type="molecule type" value="Genomic_DNA"/>
</dbReference>
<organism evidence="2 3">
    <name type="scientific">Myroides phaeus</name>
    <dbReference type="NCBI Taxonomy" id="702745"/>
    <lineage>
        <taxon>Bacteria</taxon>
        <taxon>Pseudomonadati</taxon>
        <taxon>Bacteroidota</taxon>
        <taxon>Flavobacteriia</taxon>
        <taxon>Flavobacteriales</taxon>
        <taxon>Flavobacteriaceae</taxon>
        <taxon>Myroides</taxon>
    </lineage>
</organism>
<dbReference type="AlphaFoldDB" id="A0A1G8CZQ4"/>
<proteinExistence type="predicted"/>
<accession>A0A1G8CZQ4</accession>
<evidence type="ECO:0000313" key="3">
    <source>
        <dbReference type="Proteomes" id="UP000243588"/>
    </source>
</evidence>
<gene>
    <name evidence="2" type="ORF">SAMN05421818_10598</name>
</gene>
<evidence type="ECO:0000256" key="1">
    <source>
        <dbReference type="SAM" id="SignalP"/>
    </source>
</evidence>
<keyword evidence="3" id="KW-1185">Reference proteome</keyword>
<feature type="signal peptide" evidence="1">
    <location>
        <begin position="1"/>
        <end position="21"/>
    </location>
</feature>
<evidence type="ECO:0000313" key="2">
    <source>
        <dbReference type="EMBL" id="SDH51087.1"/>
    </source>
</evidence>
<feature type="chain" id="PRO_5017281468" evidence="1">
    <location>
        <begin position="22"/>
        <end position="266"/>
    </location>
</feature>